<dbReference type="PROSITE" id="PS51767">
    <property type="entry name" value="PEPTIDASE_A1"/>
    <property type="match status" value="1"/>
</dbReference>
<feature type="signal peptide" evidence="9">
    <location>
        <begin position="1"/>
        <end position="41"/>
    </location>
</feature>
<keyword evidence="7" id="KW-0325">Glycoprotein</keyword>
<evidence type="ECO:0000256" key="6">
    <source>
        <dbReference type="ARBA" id="ARBA00023157"/>
    </source>
</evidence>
<evidence type="ECO:0000256" key="2">
    <source>
        <dbReference type="ARBA" id="ARBA00022670"/>
    </source>
</evidence>
<evidence type="ECO:0000256" key="1">
    <source>
        <dbReference type="ARBA" id="ARBA00007447"/>
    </source>
</evidence>
<dbReference type="InterPro" id="IPR032861">
    <property type="entry name" value="TAXi_N"/>
</dbReference>
<sequence length="454" mass="47518">MVGGNYLIGIRKEAQSSPAKMASAAPLLFLFLFVVSATVNAFDPCPSDGSDFSVFPIYGKCSPFAAPSPAPVLDTVLAMAKKDPARLAYLLSNKVASVPIGPGQQIIQTGSYVVRVKVGTPGQQMYMVMDTGSDSVFVPCTGCAGCDPKTTLFSPQQSASFLGLACSAPQCAQVRRQACTAVDGPCVFNQSYGGTGSSFSANLVQDSLSLGRDVVPDFAFGCVESVSGGSVPPQGLLGLGRGPASLVSQTASLYKSTFSYCLPSFKSYYFSGSLKLGPVGQPRGMRTTPLLQNPHRSSLYYVNLTGISVNKKPVAVPPGSFAFDPATGAGTIIDSGTVITRFVTPVYAALRDAYKSGLNGTISSLGAFDTCFDSELNRAAPTVTLHFEGMDLVLPMENTLIHSSATSLACLAMAPAPSNVNSVVNVIANLQQQNLRILFDIPNSRVGISRELCN</sequence>
<evidence type="ECO:0000259" key="10">
    <source>
        <dbReference type="PROSITE" id="PS51767"/>
    </source>
</evidence>
<proteinExistence type="inferred from homology"/>
<comment type="similarity">
    <text evidence="1">Belongs to the peptidase A1 family.</text>
</comment>
<keyword evidence="2" id="KW-0645">Protease</keyword>
<dbReference type="SUPFAM" id="SSF50630">
    <property type="entry name" value="Acid proteases"/>
    <property type="match status" value="1"/>
</dbReference>
<evidence type="ECO:0000256" key="4">
    <source>
        <dbReference type="ARBA" id="ARBA00022750"/>
    </source>
</evidence>
<protein>
    <recommendedName>
        <fullName evidence="10">Peptidase A1 domain-containing protein</fullName>
    </recommendedName>
</protein>
<dbReference type="Proteomes" id="UP000825729">
    <property type="component" value="Unassembled WGS sequence"/>
</dbReference>
<evidence type="ECO:0000256" key="7">
    <source>
        <dbReference type="ARBA" id="ARBA00023180"/>
    </source>
</evidence>
<feature type="active site" evidence="8">
    <location>
        <position position="130"/>
    </location>
</feature>
<evidence type="ECO:0000313" key="12">
    <source>
        <dbReference type="Proteomes" id="UP000825729"/>
    </source>
</evidence>
<dbReference type="PANTHER" id="PTHR13683:SF839">
    <property type="entry name" value="ASPARTYL PROTEASE AED3-LIKE"/>
    <property type="match status" value="1"/>
</dbReference>
<dbReference type="GO" id="GO:0004190">
    <property type="term" value="F:aspartic-type endopeptidase activity"/>
    <property type="evidence" value="ECO:0007669"/>
    <property type="project" value="UniProtKB-KW"/>
</dbReference>
<evidence type="ECO:0000313" key="11">
    <source>
        <dbReference type="EMBL" id="KAG9450805.1"/>
    </source>
</evidence>
<dbReference type="FunFam" id="2.40.70.10:FF:000022">
    <property type="entry name" value="Aspartyl protease AED3"/>
    <property type="match status" value="1"/>
</dbReference>
<dbReference type="Pfam" id="PF14541">
    <property type="entry name" value="TAXi_C"/>
    <property type="match status" value="1"/>
</dbReference>
<evidence type="ECO:0000256" key="8">
    <source>
        <dbReference type="PIRSR" id="PIRSR601461-1"/>
    </source>
</evidence>
<dbReference type="InterPro" id="IPR021109">
    <property type="entry name" value="Peptidase_aspartic_dom_sf"/>
</dbReference>
<accession>A0AAV7ERT3</accession>
<keyword evidence="6" id="KW-1015">Disulfide bond</keyword>
<dbReference type="EMBL" id="JAINDJ010000004">
    <property type="protein sequence ID" value="KAG9450805.1"/>
    <property type="molecule type" value="Genomic_DNA"/>
</dbReference>
<evidence type="ECO:0000256" key="3">
    <source>
        <dbReference type="ARBA" id="ARBA00022729"/>
    </source>
</evidence>
<dbReference type="InterPro" id="IPR033121">
    <property type="entry name" value="PEPTIDASE_A1"/>
</dbReference>
<dbReference type="InterPro" id="IPR001461">
    <property type="entry name" value="Aspartic_peptidase_A1"/>
</dbReference>
<dbReference type="GO" id="GO:0006508">
    <property type="term" value="P:proteolysis"/>
    <property type="evidence" value="ECO:0007669"/>
    <property type="project" value="UniProtKB-KW"/>
</dbReference>
<evidence type="ECO:0000256" key="5">
    <source>
        <dbReference type="ARBA" id="ARBA00022801"/>
    </source>
</evidence>
<comment type="caution">
    <text evidence="11">The sequence shown here is derived from an EMBL/GenBank/DDBJ whole genome shotgun (WGS) entry which is preliminary data.</text>
</comment>
<dbReference type="InterPro" id="IPR032799">
    <property type="entry name" value="TAXi_C"/>
</dbReference>
<organism evidence="11 12">
    <name type="scientific">Aristolochia fimbriata</name>
    <name type="common">White veined hardy Dutchman's pipe vine</name>
    <dbReference type="NCBI Taxonomy" id="158543"/>
    <lineage>
        <taxon>Eukaryota</taxon>
        <taxon>Viridiplantae</taxon>
        <taxon>Streptophyta</taxon>
        <taxon>Embryophyta</taxon>
        <taxon>Tracheophyta</taxon>
        <taxon>Spermatophyta</taxon>
        <taxon>Magnoliopsida</taxon>
        <taxon>Magnoliidae</taxon>
        <taxon>Piperales</taxon>
        <taxon>Aristolochiaceae</taxon>
        <taxon>Aristolochia</taxon>
    </lineage>
</organism>
<gene>
    <name evidence="11" type="ORF">H6P81_010770</name>
</gene>
<reference evidence="11 12" key="1">
    <citation type="submission" date="2021-07" db="EMBL/GenBank/DDBJ databases">
        <title>The Aristolochia fimbriata genome: insights into angiosperm evolution, floral development and chemical biosynthesis.</title>
        <authorList>
            <person name="Jiao Y."/>
        </authorList>
    </citation>
    <scope>NUCLEOTIDE SEQUENCE [LARGE SCALE GENOMIC DNA]</scope>
    <source>
        <strain evidence="11">IBCAS-2021</strain>
        <tissue evidence="11">Leaf</tissue>
    </source>
</reference>
<keyword evidence="12" id="KW-1185">Reference proteome</keyword>
<evidence type="ECO:0000256" key="9">
    <source>
        <dbReference type="SAM" id="SignalP"/>
    </source>
</evidence>
<dbReference type="Gene3D" id="2.40.70.10">
    <property type="entry name" value="Acid Proteases"/>
    <property type="match status" value="2"/>
</dbReference>
<keyword evidence="4" id="KW-0064">Aspartyl protease</keyword>
<dbReference type="AlphaFoldDB" id="A0AAV7ERT3"/>
<feature type="domain" description="Peptidase A1" evidence="10">
    <location>
        <begin position="112"/>
        <end position="449"/>
    </location>
</feature>
<dbReference type="PANTHER" id="PTHR13683">
    <property type="entry name" value="ASPARTYL PROTEASES"/>
    <property type="match status" value="1"/>
</dbReference>
<feature type="active site" evidence="8">
    <location>
        <position position="334"/>
    </location>
</feature>
<name>A0AAV7ERT3_ARIFI</name>
<keyword evidence="5" id="KW-0378">Hydrolase</keyword>
<keyword evidence="3 9" id="KW-0732">Signal</keyword>
<dbReference type="Pfam" id="PF14543">
    <property type="entry name" value="TAXi_N"/>
    <property type="match status" value="1"/>
</dbReference>
<feature type="chain" id="PRO_5043820957" description="Peptidase A1 domain-containing protein" evidence="9">
    <location>
        <begin position="42"/>
        <end position="454"/>
    </location>
</feature>